<dbReference type="PATRIC" id="fig|1297742.4.peg.1645"/>
<evidence type="ECO:0008006" key="3">
    <source>
        <dbReference type="Google" id="ProtNLM"/>
    </source>
</evidence>
<sequence length="221" mass="26146">MNYQQMFQSVKRQLSSAGARIVWEDCDAPLAERERRRFMENEALRLPDAWLEFFNELSGLAFIWRLIDPAGQSQLNGFFTFQDFRRFMENDTTDLLWCDWYEEDDIAEMKTHHILERFEGHDAYVTVKFKEDGSYDLFFVDGDLINHGGSKKLPRIPLTLRQYVEVVTGYWGVYSVRYHLHKQDFYVNPEKYIPELGELKALFPGFEPPTFNPFETQNPGT</sequence>
<name>A0A0H4XA03_9BACT</name>
<dbReference type="RefSeq" id="WP_002634576.1">
    <property type="nucleotide sequence ID" value="NZ_CP012109.1"/>
</dbReference>
<dbReference type="STRING" id="1297742.A176_001629"/>
<organism evidence="1 2">
    <name type="scientific">Pseudomyxococcus hansupus</name>
    <dbReference type="NCBI Taxonomy" id="1297742"/>
    <lineage>
        <taxon>Bacteria</taxon>
        <taxon>Pseudomonadati</taxon>
        <taxon>Myxococcota</taxon>
        <taxon>Myxococcia</taxon>
        <taxon>Myxococcales</taxon>
        <taxon>Cystobacterineae</taxon>
        <taxon>Myxococcaceae</taxon>
        <taxon>Pseudomyxococcus</taxon>
    </lineage>
</organism>
<dbReference type="Proteomes" id="UP000009026">
    <property type="component" value="Chromosome"/>
</dbReference>
<dbReference type="AlphaFoldDB" id="A0A0H4XA03"/>
<accession>A0A0H4XA03</accession>
<proteinExistence type="predicted"/>
<reference evidence="1 2" key="1">
    <citation type="journal article" date="2016" name="PLoS ONE">
        <title>Complete Genome Sequence and Comparative Genomics of a Novel Myxobacterium Myxococcus hansupus.</title>
        <authorList>
            <person name="Sharma G."/>
            <person name="Narwani T."/>
            <person name="Subramanian S."/>
        </authorList>
    </citation>
    <scope>NUCLEOTIDE SEQUENCE [LARGE SCALE GENOMIC DNA]</scope>
    <source>
        <strain evidence="2">mixupus</strain>
    </source>
</reference>
<evidence type="ECO:0000313" key="1">
    <source>
        <dbReference type="EMBL" id="AKQ64717.1"/>
    </source>
</evidence>
<dbReference type="KEGG" id="mym:A176_001629"/>
<evidence type="ECO:0000313" key="2">
    <source>
        <dbReference type="Proteomes" id="UP000009026"/>
    </source>
</evidence>
<protein>
    <recommendedName>
        <fullName evidence="3">Knr4/Smi1-like domain-containing protein</fullName>
    </recommendedName>
</protein>
<keyword evidence="2" id="KW-1185">Reference proteome</keyword>
<dbReference type="OrthoDB" id="9840406at2"/>
<gene>
    <name evidence="1" type="ORF">A176_001629</name>
</gene>
<dbReference type="EMBL" id="CP012109">
    <property type="protein sequence ID" value="AKQ64717.1"/>
    <property type="molecule type" value="Genomic_DNA"/>
</dbReference>